<name>A0A2T2NCS7_CORCC</name>
<reference evidence="5 6" key="1">
    <citation type="journal article" date="2018" name="Front. Microbiol.">
        <title>Genome-Wide Analysis of Corynespora cassiicola Leaf Fall Disease Putative Effectors.</title>
        <authorList>
            <person name="Lopez D."/>
            <person name="Ribeiro S."/>
            <person name="Label P."/>
            <person name="Fumanal B."/>
            <person name="Venisse J.S."/>
            <person name="Kohler A."/>
            <person name="de Oliveira R.R."/>
            <person name="Labutti K."/>
            <person name="Lipzen A."/>
            <person name="Lail K."/>
            <person name="Bauer D."/>
            <person name="Ohm R.A."/>
            <person name="Barry K.W."/>
            <person name="Spatafora J."/>
            <person name="Grigoriev I.V."/>
            <person name="Martin F.M."/>
            <person name="Pujade-Renaud V."/>
        </authorList>
    </citation>
    <scope>NUCLEOTIDE SEQUENCE [LARGE SCALE GENOMIC DNA]</scope>
    <source>
        <strain evidence="5 6">Philippines</strain>
    </source>
</reference>
<evidence type="ECO:0000256" key="2">
    <source>
        <dbReference type="ARBA" id="ARBA00023242"/>
    </source>
</evidence>
<dbReference type="SUPFAM" id="SSF57701">
    <property type="entry name" value="Zn2/Cys6 DNA-binding domain"/>
    <property type="match status" value="1"/>
</dbReference>
<dbReference type="GO" id="GO:0008270">
    <property type="term" value="F:zinc ion binding"/>
    <property type="evidence" value="ECO:0007669"/>
    <property type="project" value="InterPro"/>
</dbReference>
<dbReference type="GO" id="GO:0045944">
    <property type="term" value="P:positive regulation of transcription by RNA polymerase II"/>
    <property type="evidence" value="ECO:0007669"/>
    <property type="project" value="TreeGrafter"/>
</dbReference>
<dbReference type="STRING" id="1448308.A0A2T2NCS7"/>
<dbReference type="InterPro" id="IPR001138">
    <property type="entry name" value="Zn2Cys6_DnaBD"/>
</dbReference>
<dbReference type="GO" id="GO:0005634">
    <property type="term" value="C:nucleus"/>
    <property type="evidence" value="ECO:0007669"/>
    <property type="project" value="UniProtKB-SubCell"/>
</dbReference>
<dbReference type="OrthoDB" id="5418899at2759"/>
<feature type="compositionally biased region" description="Polar residues" evidence="3">
    <location>
        <begin position="119"/>
        <end position="137"/>
    </location>
</feature>
<dbReference type="Gene3D" id="4.10.240.10">
    <property type="entry name" value="Zn(2)-C6 fungal-type DNA-binding domain"/>
    <property type="match status" value="1"/>
</dbReference>
<dbReference type="PROSITE" id="PS00463">
    <property type="entry name" value="ZN2_CY6_FUNGAL_1"/>
    <property type="match status" value="1"/>
</dbReference>
<dbReference type="InterPro" id="IPR036864">
    <property type="entry name" value="Zn2-C6_fun-type_DNA-bd_sf"/>
</dbReference>
<accession>A0A2T2NCS7</accession>
<feature type="compositionally biased region" description="Polar residues" evidence="3">
    <location>
        <begin position="167"/>
        <end position="176"/>
    </location>
</feature>
<evidence type="ECO:0000256" key="1">
    <source>
        <dbReference type="ARBA" id="ARBA00004123"/>
    </source>
</evidence>
<protein>
    <recommendedName>
        <fullName evidence="4">Zn(2)-C6 fungal-type domain-containing protein</fullName>
    </recommendedName>
</protein>
<dbReference type="GO" id="GO:0000981">
    <property type="term" value="F:DNA-binding transcription factor activity, RNA polymerase II-specific"/>
    <property type="evidence" value="ECO:0007669"/>
    <property type="project" value="InterPro"/>
</dbReference>
<dbReference type="GO" id="GO:0000976">
    <property type="term" value="F:transcription cis-regulatory region binding"/>
    <property type="evidence" value="ECO:0007669"/>
    <property type="project" value="TreeGrafter"/>
</dbReference>
<dbReference type="PROSITE" id="PS50048">
    <property type="entry name" value="ZN2_CY6_FUNGAL_2"/>
    <property type="match status" value="1"/>
</dbReference>
<dbReference type="InterPro" id="IPR021858">
    <property type="entry name" value="Fun_TF"/>
</dbReference>
<feature type="region of interest" description="Disordered" evidence="3">
    <location>
        <begin position="100"/>
        <end position="142"/>
    </location>
</feature>
<dbReference type="Pfam" id="PF11951">
    <property type="entry name" value="Fungal_trans_2"/>
    <property type="match status" value="1"/>
</dbReference>
<gene>
    <name evidence="5" type="ORF">BS50DRAFT_577013</name>
</gene>
<dbReference type="EMBL" id="KZ678140">
    <property type="protein sequence ID" value="PSN63234.1"/>
    <property type="molecule type" value="Genomic_DNA"/>
</dbReference>
<comment type="subcellular location">
    <subcellularLocation>
        <location evidence="1">Nucleus</location>
    </subcellularLocation>
</comment>
<dbReference type="SMART" id="SM00066">
    <property type="entry name" value="GAL4"/>
    <property type="match status" value="1"/>
</dbReference>
<dbReference type="PANTHER" id="PTHR37534:SF9">
    <property type="entry name" value="ZN(II)2CYS6 TRANSCRIPTION FACTOR (EUROFUNG)"/>
    <property type="match status" value="1"/>
</dbReference>
<evidence type="ECO:0000259" key="4">
    <source>
        <dbReference type="PROSITE" id="PS50048"/>
    </source>
</evidence>
<organism evidence="5 6">
    <name type="scientific">Corynespora cassiicola Philippines</name>
    <dbReference type="NCBI Taxonomy" id="1448308"/>
    <lineage>
        <taxon>Eukaryota</taxon>
        <taxon>Fungi</taxon>
        <taxon>Dikarya</taxon>
        <taxon>Ascomycota</taxon>
        <taxon>Pezizomycotina</taxon>
        <taxon>Dothideomycetes</taxon>
        <taxon>Pleosporomycetidae</taxon>
        <taxon>Pleosporales</taxon>
        <taxon>Corynesporascaceae</taxon>
        <taxon>Corynespora</taxon>
    </lineage>
</organism>
<keyword evidence="2" id="KW-0539">Nucleus</keyword>
<feature type="compositionally biased region" description="Polar residues" evidence="3">
    <location>
        <begin position="223"/>
        <end position="237"/>
    </location>
</feature>
<sequence length="745" mass="83116">MRSRTGCLTCRQRKLKCDEKKPTCGQCLKASRECIPSSGIVFRHQHNASMNGDDSADENTLKGFYAYKNTFDDETVWLDIPKQVTFINTTNPYLDPLTPEMDAMSATSMDSPAPFEPRSITSNPNSGNITSTPSSTGPDMLAYPGTSAPLCYTPELDSLPSLERASMLQSPPTSAAGTPISPPMSISNHHLNSLLNHSASITPPPIDPRLTSAYDHHTPDSIPRSSSMSGPRQSPPRSVTDAMAEQDHEIAFLLRWFSEGPGYWMDLFDLGTYFASYVPVKARENDLLKYAAVAYSAKSLARIQGRKPVMGGSVTRQARMELYPDANTVDWYHKATQYYDTAVSLLLQALKHDSIITPESESDCEFRLHNGGLAYPDGPLPKRRRTSSNTSSFQSNSDELLAASAILCVYEFLDASVPEWAKHLNGAKSLLVIAQERMMPLQMPTPSSIVTSADLGFISKARRATFWNIARQDMLAAFINKTHTRLDTEDLSLWKEAGLLIDDNGFIVPSNTTESGYPEGDTMMKEDLICNALVWLMAKLVNFMAAGDELPVELGGQWAGVPQRALLDQWYHLKQQFETWYDGLPVTFQPSARVEPSRTPGQLMHGESETLFPEVWYSIPMCASTMQCYHMSQIQLLMNKPHESTQGRTTVFARLNSYQSLLAACQVHSREIVGISLARPDDAVRIHSVQPLFTAGQCLSDPRERQVVLNLLREIELDIGWATDYRVRQLVQQWQFEEQEESMIP</sequence>
<feature type="domain" description="Zn(2)-C6 fungal-type" evidence="4">
    <location>
        <begin position="6"/>
        <end position="34"/>
    </location>
</feature>
<dbReference type="CDD" id="cd00067">
    <property type="entry name" value="GAL4"/>
    <property type="match status" value="1"/>
</dbReference>
<evidence type="ECO:0000313" key="6">
    <source>
        <dbReference type="Proteomes" id="UP000240883"/>
    </source>
</evidence>
<dbReference type="AlphaFoldDB" id="A0A2T2NCS7"/>
<evidence type="ECO:0000313" key="5">
    <source>
        <dbReference type="EMBL" id="PSN63234.1"/>
    </source>
</evidence>
<feature type="region of interest" description="Disordered" evidence="3">
    <location>
        <begin position="166"/>
        <end position="242"/>
    </location>
</feature>
<dbReference type="Pfam" id="PF00172">
    <property type="entry name" value="Zn_clus"/>
    <property type="match status" value="1"/>
</dbReference>
<keyword evidence="6" id="KW-1185">Reference proteome</keyword>
<evidence type="ECO:0000256" key="3">
    <source>
        <dbReference type="SAM" id="MobiDB-lite"/>
    </source>
</evidence>
<feature type="region of interest" description="Disordered" evidence="3">
    <location>
        <begin position="375"/>
        <end position="394"/>
    </location>
</feature>
<dbReference type="Proteomes" id="UP000240883">
    <property type="component" value="Unassembled WGS sequence"/>
</dbReference>
<feature type="compositionally biased region" description="Low complexity" evidence="3">
    <location>
        <begin position="187"/>
        <end position="198"/>
    </location>
</feature>
<dbReference type="PANTHER" id="PTHR37534">
    <property type="entry name" value="TRANSCRIPTIONAL ACTIVATOR PROTEIN UGA3"/>
    <property type="match status" value="1"/>
</dbReference>
<proteinExistence type="predicted"/>